<evidence type="ECO:0000313" key="1">
    <source>
        <dbReference type="EMBL" id="KAH7966307.1"/>
    </source>
</evidence>
<protein>
    <submittedName>
        <fullName evidence="1">Uncharacterized protein</fullName>
    </submittedName>
</protein>
<reference evidence="1" key="1">
    <citation type="submission" date="2020-05" db="EMBL/GenBank/DDBJ databases">
        <title>Large-scale comparative analyses of tick genomes elucidate their genetic diversity and vector capacities.</title>
        <authorList>
            <person name="Jia N."/>
            <person name="Wang J."/>
            <person name="Shi W."/>
            <person name="Du L."/>
            <person name="Sun Y."/>
            <person name="Zhan W."/>
            <person name="Jiang J."/>
            <person name="Wang Q."/>
            <person name="Zhang B."/>
            <person name="Ji P."/>
            <person name="Sakyi L.B."/>
            <person name="Cui X."/>
            <person name="Yuan T."/>
            <person name="Jiang B."/>
            <person name="Yang W."/>
            <person name="Lam T.T.-Y."/>
            <person name="Chang Q."/>
            <person name="Ding S."/>
            <person name="Wang X."/>
            <person name="Zhu J."/>
            <person name="Ruan X."/>
            <person name="Zhao L."/>
            <person name="Wei J."/>
            <person name="Que T."/>
            <person name="Du C."/>
            <person name="Cheng J."/>
            <person name="Dai P."/>
            <person name="Han X."/>
            <person name="Huang E."/>
            <person name="Gao Y."/>
            <person name="Liu J."/>
            <person name="Shao H."/>
            <person name="Ye R."/>
            <person name="Li L."/>
            <person name="Wei W."/>
            <person name="Wang X."/>
            <person name="Wang C."/>
            <person name="Yang T."/>
            <person name="Huo Q."/>
            <person name="Li W."/>
            <person name="Guo W."/>
            <person name="Chen H."/>
            <person name="Zhou L."/>
            <person name="Ni X."/>
            <person name="Tian J."/>
            <person name="Zhou Y."/>
            <person name="Sheng Y."/>
            <person name="Liu T."/>
            <person name="Pan Y."/>
            <person name="Xia L."/>
            <person name="Li J."/>
            <person name="Zhao F."/>
            <person name="Cao W."/>
        </authorList>
    </citation>
    <scope>NUCLEOTIDE SEQUENCE</scope>
    <source>
        <strain evidence="1">Dsil-2018</strain>
    </source>
</reference>
<keyword evidence="2" id="KW-1185">Reference proteome</keyword>
<gene>
    <name evidence="1" type="ORF">HPB49_015213</name>
</gene>
<accession>A0ACB8DEC1</accession>
<sequence>MVAGIMRERYPDRIEGWYNPASPVSANVLWNLITTALLRAKLQSPKARVTTSASFYTTDAPEPGSKDVMVAVAVAVLFWAFVPQAILGLTVSTMAIFPVAEKSSGALELQLMTGVSGTLYVASHFVFDLLVQYLPPFGASFTVYLFWFEKELHYTGIVALYLVMLTFAPVAIFFSYLMSSLVTSEGGAFAATMVVFVIGDFMAVL</sequence>
<evidence type="ECO:0000313" key="2">
    <source>
        <dbReference type="Proteomes" id="UP000821865"/>
    </source>
</evidence>
<comment type="caution">
    <text evidence="1">The sequence shown here is derived from an EMBL/GenBank/DDBJ whole genome shotgun (WGS) entry which is preliminary data.</text>
</comment>
<dbReference type="Proteomes" id="UP000821865">
    <property type="component" value="Chromosome 2"/>
</dbReference>
<name>A0ACB8DEC1_DERSI</name>
<proteinExistence type="predicted"/>
<dbReference type="EMBL" id="CM023471">
    <property type="protein sequence ID" value="KAH7966307.1"/>
    <property type="molecule type" value="Genomic_DNA"/>
</dbReference>
<organism evidence="1 2">
    <name type="scientific">Dermacentor silvarum</name>
    <name type="common">Tick</name>
    <dbReference type="NCBI Taxonomy" id="543639"/>
    <lineage>
        <taxon>Eukaryota</taxon>
        <taxon>Metazoa</taxon>
        <taxon>Ecdysozoa</taxon>
        <taxon>Arthropoda</taxon>
        <taxon>Chelicerata</taxon>
        <taxon>Arachnida</taxon>
        <taxon>Acari</taxon>
        <taxon>Parasitiformes</taxon>
        <taxon>Ixodida</taxon>
        <taxon>Ixodoidea</taxon>
        <taxon>Ixodidae</taxon>
        <taxon>Rhipicephalinae</taxon>
        <taxon>Dermacentor</taxon>
    </lineage>
</organism>